<keyword evidence="2" id="KW-1185">Reference proteome</keyword>
<proteinExistence type="predicted"/>
<dbReference type="EMBL" id="JFHU01000174">
    <property type="protein sequence ID" value="EXX86914.1"/>
    <property type="molecule type" value="Genomic_DNA"/>
</dbReference>
<comment type="caution">
    <text evidence="1">The sequence shown here is derived from an EMBL/GenBank/DDBJ whole genome shotgun (WGS) entry which is preliminary data.</text>
</comment>
<dbReference type="AlphaFoldDB" id="A0A9W5S0A4"/>
<evidence type="ECO:0000313" key="1">
    <source>
        <dbReference type="EMBL" id="EXX86914.1"/>
    </source>
</evidence>
<gene>
    <name evidence="1" type="ORF">BG53_05130</name>
</gene>
<reference evidence="1 2" key="1">
    <citation type="submission" date="2014-02" db="EMBL/GenBank/DDBJ databases">
        <title>Genome sequence of Paenibacillus darwinianus reveals adaptive mechanisms for survival in Antarctic soils.</title>
        <authorList>
            <person name="Dsouza M."/>
            <person name="Taylor M.W."/>
            <person name="Turner S.J."/>
            <person name="Aislabie J."/>
        </authorList>
    </citation>
    <scope>NUCLEOTIDE SEQUENCE [LARGE SCALE GENOMIC DNA]</scope>
    <source>
        <strain evidence="1 2">CE1</strain>
    </source>
</reference>
<sequence>MHGRDGEIGFRNSRRNDPRFRELDRLAVEAGQRPLILTYLRQNCFLEFSHPEAEAAGSESTA</sequence>
<protein>
    <submittedName>
        <fullName evidence="1">Uncharacterized protein</fullName>
    </submittedName>
</protein>
<name>A0A9W5S0A4_9BACL</name>
<dbReference type="Proteomes" id="UP000053750">
    <property type="component" value="Unassembled WGS sequence"/>
</dbReference>
<evidence type="ECO:0000313" key="2">
    <source>
        <dbReference type="Proteomes" id="UP000053750"/>
    </source>
</evidence>
<organism evidence="1 2">
    <name type="scientific">Paenibacillus darwinianus</name>
    <dbReference type="NCBI Taxonomy" id="1380763"/>
    <lineage>
        <taxon>Bacteria</taxon>
        <taxon>Bacillati</taxon>
        <taxon>Bacillota</taxon>
        <taxon>Bacilli</taxon>
        <taxon>Bacillales</taxon>
        <taxon>Paenibacillaceae</taxon>
        <taxon>Paenibacillus</taxon>
    </lineage>
</organism>
<accession>A0A9W5S0A4</accession>